<dbReference type="GeneID" id="117578168"/>
<proteinExistence type="predicted"/>
<evidence type="ECO:0000313" key="3">
    <source>
        <dbReference type="RefSeq" id="XP_034119348.1"/>
    </source>
</evidence>
<feature type="region of interest" description="Disordered" evidence="1">
    <location>
        <begin position="1071"/>
        <end position="1099"/>
    </location>
</feature>
<feature type="region of interest" description="Disordered" evidence="1">
    <location>
        <begin position="372"/>
        <end position="399"/>
    </location>
</feature>
<accession>A0A6P8Y0A2</accession>
<feature type="compositionally biased region" description="Polar residues" evidence="1">
    <location>
        <begin position="1444"/>
        <end position="1454"/>
    </location>
</feature>
<evidence type="ECO:0000313" key="2">
    <source>
        <dbReference type="Proteomes" id="UP000515160"/>
    </source>
</evidence>
<gene>
    <name evidence="3" type="primary">LOC117578168</name>
</gene>
<organism evidence="2 3">
    <name type="scientific">Drosophila albomicans</name>
    <name type="common">Fruit fly</name>
    <dbReference type="NCBI Taxonomy" id="7291"/>
    <lineage>
        <taxon>Eukaryota</taxon>
        <taxon>Metazoa</taxon>
        <taxon>Ecdysozoa</taxon>
        <taxon>Arthropoda</taxon>
        <taxon>Hexapoda</taxon>
        <taxon>Insecta</taxon>
        <taxon>Pterygota</taxon>
        <taxon>Neoptera</taxon>
        <taxon>Endopterygota</taxon>
        <taxon>Diptera</taxon>
        <taxon>Brachycera</taxon>
        <taxon>Muscomorpha</taxon>
        <taxon>Ephydroidea</taxon>
        <taxon>Drosophilidae</taxon>
        <taxon>Drosophila</taxon>
    </lineage>
</organism>
<dbReference type="Proteomes" id="UP000515160">
    <property type="component" value="Chromosome X"/>
</dbReference>
<feature type="compositionally biased region" description="Low complexity" evidence="1">
    <location>
        <begin position="618"/>
        <end position="630"/>
    </location>
</feature>
<protein>
    <submittedName>
        <fullName evidence="3">Uncharacterized protein LOC117578168</fullName>
    </submittedName>
</protein>
<feature type="region of interest" description="Disordered" evidence="1">
    <location>
        <begin position="531"/>
        <end position="567"/>
    </location>
</feature>
<dbReference type="OrthoDB" id="10692464at2759"/>
<feature type="region of interest" description="Disordered" evidence="1">
    <location>
        <begin position="618"/>
        <end position="663"/>
    </location>
</feature>
<evidence type="ECO:0000256" key="1">
    <source>
        <dbReference type="SAM" id="MobiDB-lite"/>
    </source>
</evidence>
<sequence>MQQVEAAHGQQQQFESRAPRGIFYNGTWYNTQAYNMQLPSCVLPETWQWQQQQQQQQYAHATLQPGLHLQQGLQLVVAEVTPQLPLQSSRSHYQICTCQRGQPLSMLHGLHFVQPHQCNNYEAVIKQQQQQQHLQQLTAQHIQTPLMPQFSQQFHQQLEQQQQPQHFIQQQLELTHLNQQPQCFYSTQVQGTDSPQQEIQQELTQQELQLQQQQQHFIQQQHSNQQQHFQQQLPQQQLHLELQQQQHFIQWQQNSNQCCYSTQVEVAQFAQREMQQQLPQQQLESQELQQHQQHTNQQEQQQCCYSTQFQQQQQLQQQLEHQTQSQQRLQQAQPQQQQLESQQLEQHQQDSNEQQQLEQCCYSTQVESPQKEMQQELPQQQLESQELQQHQQDSNEQPQQKDLEQYCYLTQVQDTQSPQQQKLEQQSPPEQQFQQQPHFVQEQLESEQLQQHQQQQCCYSTQLEQQLQQQLEHQTQSQQQLQQAQPQQQQLESEQLEQHQQQQCCHSTQLLQSHPQQQQQPLICQQHYLPDQTNNYRPQSSSTTPTSFPSSSSPSPSSISTPQPVNDPQIIQVDMSSVSKVHITRSFARLVISIYRQTEFDDESPNRVIINGQVLISDSSDSSNGQSMSQLHVNSATQTPTKEETQTETPMSTDASDEVDSSTADLEELLQYTTAAVATVNQNQSKSSAQTEPEQFRAPRRVAKQQPMLQHNPLKKAPKWTKPAIRISRELLNSSGSNETLPNRIQQENEQMPHENSEGILEKFELVNSETILKESSTNLQKVEQKQMQQEESGKVLQKIEQVQMPQKRSETIQQKIEQIPLPKKESTTNLHKIKEKEMLQEKIEKMPQKSLETNLQKIEQIPIQQKDSERILQKIDEVGVPQKEPRTNLNNIKEKQMTQKKPETILQKIEQMPLPQNESTTNVQKIEQILKEKSGRILQKIDQMPQEKPTTVKVQTIPVTAKLQDCDSNNSNNLFKQTTLGMASQQPQLALEICNHLGQQDRDLEEEWPDLSVQQTTPSVRIRKPQPSPSPQPVVNQKCNGMRSPPSFPEDYPIGEPKLPQSIYKQMYKRKSSQSKTIEQSTSMMTTKQETPLRSQSVDNVNRSWNTKTYQRINHNSDECPQLNGIRQILSPTRRNQSAQSYQSLVNQQKNLTRYQQGATKSITIKPTMNTLSKAQSITVHQSDVNQAAARNDQVVNQSKSSSNQVSIQSISSCVKAGNQKQKSTPKAMSKVKSEQQPNINQTVNLKSQSAPRFGLNESKTSKSITDLPKKKSNGAFESNANQATDAKESEVHQSINLSADNEKPVKTFECSESENQSEVSLNADQVVNQPKSSSNQASIQSTSTCVKAGNQKQKSTPKAMSKVKSEQQPNINQTVNLKSQSAPRFGLNESKTSKSITDLPKKKSNGAFESNANQATDAKESEVHQSINLSADNEKPVKTFACSESENQSEVSLNPEMDNDTKPSTSQNAEALGIRKTNNNRKQKTRMSKFERKALRRELQNVQLAARKSEENSQSTEEVLQPVEVQHDVEEVKRNQQSTEVDQHLKDIPQPMEWESSDEVKPKEEPKETEPSDEDPELNNPLLSGISCKIMRGHILRIAKKINSL</sequence>
<dbReference type="RefSeq" id="XP_034119348.1">
    <property type="nucleotide sequence ID" value="XM_034263457.2"/>
</dbReference>
<feature type="compositionally biased region" description="Basic and acidic residues" evidence="1">
    <location>
        <begin position="1560"/>
        <end position="1572"/>
    </location>
</feature>
<feature type="compositionally biased region" description="Polar residues" evidence="1">
    <location>
        <begin position="681"/>
        <end position="693"/>
    </location>
</feature>
<feature type="region of interest" description="Disordered" evidence="1">
    <location>
        <begin position="418"/>
        <end position="445"/>
    </location>
</feature>
<feature type="compositionally biased region" description="Polar residues" evidence="1">
    <location>
        <begin position="1368"/>
        <end position="1384"/>
    </location>
</feature>
<feature type="region of interest" description="Disordered" evidence="1">
    <location>
        <begin position="1506"/>
        <end position="1586"/>
    </location>
</feature>
<feature type="region of interest" description="Disordered" evidence="1">
    <location>
        <begin position="1218"/>
        <end position="1494"/>
    </location>
</feature>
<feature type="region of interest" description="Disordered" evidence="1">
    <location>
        <begin position="681"/>
        <end position="719"/>
    </location>
</feature>
<feature type="region of interest" description="Disordered" evidence="1">
    <location>
        <begin position="326"/>
        <end position="348"/>
    </location>
</feature>
<feature type="compositionally biased region" description="Polar residues" evidence="1">
    <location>
        <begin position="1075"/>
        <end position="1099"/>
    </location>
</feature>
<feature type="compositionally biased region" description="Polar residues" evidence="1">
    <location>
        <begin position="1277"/>
        <end position="1286"/>
    </location>
</feature>
<feature type="region of interest" description="Disordered" evidence="1">
    <location>
        <begin position="1013"/>
        <end position="1045"/>
    </location>
</feature>
<feature type="compositionally biased region" description="Polar residues" evidence="1">
    <location>
        <begin position="1315"/>
        <end position="1333"/>
    </location>
</feature>
<feature type="compositionally biased region" description="Low complexity" evidence="1">
    <location>
        <begin position="538"/>
        <end position="564"/>
    </location>
</feature>
<feature type="compositionally biased region" description="Basic residues" evidence="1">
    <location>
        <begin position="1480"/>
        <end position="1489"/>
    </location>
</feature>
<reference evidence="3" key="1">
    <citation type="submission" date="2025-08" db="UniProtKB">
        <authorList>
            <consortium name="RefSeq"/>
        </authorList>
    </citation>
    <scope>IDENTIFICATION</scope>
    <source>
        <strain evidence="3">15112-1751.03</strain>
        <tissue evidence="3">Whole Adult</tissue>
    </source>
</reference>
<feature type="compositionally biased region" description="Polar residues" evidence="1">
    <location>
        <begin position="1236"/>
        <end position="1252"/>
    </location>
</feature>
<feature type="compositionally biased region" description="Polar residues" evidence="1">
    <location>
        <begin position="1409"/>
        <end position="1418"/>
    </location>
</feature>
<feature type="compositionally biased region" description="Low complexity" evidence="1">
    <location>
        <begin position="375"/>
        <end position="397"/>
    </location>
</feature>
<feature type="compositionally biased region" description="Low complexity" evidence="1">
    <location>
        <begin position="1334"/>
        <end position="1346"/>
    </location>
</feature>
<name>A0A6P8Y0A2_DROAB</name>
<feature type="compositionally biased region" description="Basic and acidic residues" evidence="1">
    <location>
        <begin position="1527"/>
        <end position="1536"/>
    </location>
</feature>
<keyword evidence="2" id="KW-1185">Reference proteome</keyword>